<feature type="region of interest" description="Disordered" evidence="1">
    <location>
        <begin position="110"/>
        <end position="130"/>
    </location>
</feature>
<dbReference type="RefSeq" id="XP_060355482.1">
    <property type="nucleotide sequence ID" value="XM_060484625.1"/>
</dbReference>
<gene>
    <name evidence="2" type="ORF">CPAR01_00333</name>
</gene>
<dbReference type="GeneID" id="85368524"/>
<evidence type="ECO:0000313" key="2">
    <source>
        <dbReference type="EMBL" id="KAK1546366.1"/>
    </source>
</evidence>
<dbReference type="Proteomes" id="UP001241169">
    <property type="component" value="Unassembled WGS sequence"/>
</dbReference>
<protein>
    <submittedName>
        <fullName evidence="2">Uncharacterized protein</fullName>
    </submittedName>
</protein>
<feature type="compositionally biased region" description="Basic and acidic residues" evidence="1">
    <location>
        <begin position="117"/>
        <end position="128"/>
    </location>
</feature>
<sequence>MNPNPAPPRLGSPLDWDPSENPLRVVPLVPVWWLWCSVQPQRRSSPQLKTHLTSPTTTTMEYVVANTNTPLLHLRRHRYARPPAYTGDHHASGVPSCSSPLKLPRLLAQEPWTRNRNQTEKDREEGSEFRVLARPHEAMPRAERIGPCRRPRPPFPANTSVLVFLSRL</sequence>
<keyword evidence="3" id="KW-1185">Reference proteome</keyword>
<proteinExistence type="predicted"/>
<evidence type="ECO:0000256" key="1">
    <source>
        <dbReference type="SAM" id="MobiDB-lite"/>
    </source>
</evidence>
<evidence type="ECO:0000313" key="3">
    <source>
        <dbReference type="Proteomes" id="UP001241169"/>
    </source>
</evidence>
<comment type="caution">
    <text evidence="2">The sequence shown here is derived from an EMBL/GenBank/DDBJ whole genome shotgun (WGS) entry which is preliminary data.</text>
</comment>
<organism evidence="2 3">
    <name type="scientific">Colletotrichum paranaense</name>
    <dbReference type="NCBI Taxonomy" id="1914294"/>
    <lineage>
        <taxon>Eukaryota</taxon>
        <taxon>Fungi</taxon>
        <taxon>Dikarya</taxon>
        <taxon>Ascomycota</taxon>
        <taxon>Pezizomycotina</taxon>
        <taxon>Sordariomycetes</taxon>
        <taxon>Hypocreomycetidae</taxon>
        <taxon>Glomerellales</taxon>
        <taxon>Glomerellaceae</taxon>
        <taxon>Colletotrichum</taxon>
        <taxon>Colletotrichum acutatum species complex</taxon>
    </lineage>
</organism>
<name>A0ABQ9T5F7_9PEZI</name>
<accession>A0ABQ9T5F7</accession>
<reference evidence="2 3" key="1">
    <citation type="submission" date="2016-10" db="EMBL/GenBank/DDBJ databases">
        <title>The genome sequence of Colletotrichum fioriniae PJ7.</title>
        <authorList>
            <person name="Baroncelli R."/>
        </authorList>
    </citation>
    <scope>NUCLEOTIDE SEQUENCE [LARGE SCALE GENOMIC DNA]</scope>
    <source>
        <strain evidence="2 3">IMI 384185</strain>
    </source>
</reference>
<dbReference type="EMBL" id="MOPA01000001">
    <property type="protein sequence ID" value="KAK1546366.1"/>
    <property type="molecule type" value="Genomic_DNA"/>
</dbReference>